<dbReference type="PANTHER" id="PTHR43163">
    <property type="entry name" value="DIPEPTIDE TRANSPORT SYSTEM PERMEASE PROTEIN DPPB-RELATED"/>
    <property type="match status" value="1"/>
</dbReference>
<dbReference type="PANTHER" id="PTHR43163:SF6">
    <property type="entry name" value="DIPEPTIDE TRANSPORT SYSTEM PERMEASE PROTEIN DPPB-RELATED"/>
    <property type="match status" value="1"/>
</dbReference>
<feature type="domain" description="ABC transmembrane type-1" evidence="8">
    <location>
        <begin position="95"/>
        <end position="298"/>
    </location>
</feature>
<keyword evidence="6 7" id="KW-0472">Membrane</keyword>
<evidence type="ECO:0000256" key="3">
    <source>
        <dbReference type="ARBA" id="ARBA00022475"/>
    </source>
</evidence>
<evidence type="ECO:0000256" key="7">
    <source>
        <dbReference type="RuleBase" id="RU363032"/>
    </source>
</evidence>
<keyword evidence="2 7" id="KW-0813">Transport</keyword>
<evidence type="ECO:0000256" key="6">
    <source>
        <dbReference type="ARBA" id="ARBA00023136"/>
    </source>
</evidence>
<dbReference type="InterPro" id="IPR045621">
    <property type="entry name" value="BPD_transp_1_N"/>
</dbReference>
<evidence type="ECO:0000256" key="4">
    <source>
        <dbReference type="ARBA" id="ARBA00022692"/>
    </source>
</evidence>
<feature type="transmembrane region" description="Helical" evidence="7">
    <location>
        <begin position="284"/>
        <end position="307"/>
    </location>
</feature>
<comment type="subcellular location">
    <subcellularLocation>
        <location evidence="1 7">Cell membrane</location>
        <topology evidence="1 7">Multi-pass membrane protein</topology>
    </subcellularLocation>
</comment>
<evidence type="ECO:0000256" key="1">
    <source>
        <dbReference type="ARBA" id="ARBA00004651"/>
    </source>
</evidence>
<gene>
    <name evidence="9" type="ORF">E0H92_27975</name>
</gene>
<evidence type="ECO:0000256" key="2">
    <source>
        <dbReference type="ARBA" id="ARBA00022448"/>
    </source>
</evidence>
<dbReference type="Pfam" id="PF00528">
    <property type="entry name" value="BPD_transp_1"/>
    <property type="match status" value="1"/>
</dbReference>
<accession>A0A4R0IRP6</accession>
<dbReference type="InterPro" id="IPR000515">
    <property type="entry name" value="MetI-like"/>
</dbReference>
<dbReference type="RefSeq" id="WP_131498296.1">
    <property type="nucleotide sequence ID" value="NZ_SJKC01000003.1"/>
</dbReference>
<dbReference type="PROSITE" id="PS50928">
    <property type="entry name" value="ABC_TM1"/>
    <property type="match status" value="1"/>
</dbReference>
<reference evidence="9 10" key="1">
    <citation type="submission" date="2019-02" db="EMBL/GenBank/DDBJ databases">
        <title>Kribbella capetownensis sp. nov. and Kribbella speibonae sp. nov., isolated from soil.</title>
        <authorList>
            <person name="Curtis S.M."/>
            <person name="Norton I."/>
            <person name="Everest G.J."/>
            <person name="Meyers P.R."/>
        </authorList>
    </citation>
    <scope>NUCLEOTIDE SEQUENCE [LARGE SCALE GENOMIC DNA]</scope>
    <source>
        <strain evidence="9 10">YM55</strain>
    </source>
</reference>
<feature type="transmembrane region" description="Helical" evidence="7">
    <location>
        <begin position="7"/>
        <end position="30"/>
    </location>
</feature>
<dbReference type="SUPFAM" id="SSF161098">
    <property type="entry name" value="MetI-like"/>
    <property type="match status" value="1"/>
</dbReference>
<feature type="transmembrane region" description="Helical" evidence="7">
    <location>
        <begin position="242"/>
        <end position="264"/>
    </location>
</feature>
<comment type="caution">
    <text evidence="9">The sequence shown here is derived from an EMBL/GenBank/DDBJ whole genome shotgun (WGS) entry which is preliminary data.</text>
</comment>
<keyword evidence="5 7" id="KW-1133">Transmembrane helix</keyword>
<proteinExistence type="inferred from homology"/>
<feature type="transmembrane region" description="Helical" evidence="7">
    <location>
        <begin position="174"/>
        <end position="194"/>
    </location>
</feature>
<dbReference type="CDD" id="cd06261">
    <property type="entry name" value="TM_PBP2"/>
    <property type="match status" value="1"/>
</dbReference>
<dbReference type="GO" id="GO:0005886">
    <property type="term" value="C:plasma membrane"/>
    <property type="evidence" value="ECO:0007669"/>
    <property type="project" value="UniProtKB-SubCell"/>
</dbReference>
<evidence type="ECO:0000259" key="8">
    <source>
        <dbReference type="PROSITE" id="PS50928"/>
    </source>
</evidence>
<name>A0A4R0IRP6_9ACTN</name>
<feature type="transmembrane region" description="Helical" evidence="7">
    <location>
        <begin position="95"/>
        <end position="119"/>
    </location>
</feature>
<comment type="similarity">
    <text evidence="7">Belongs to the binding-protein-dependent transport system permease family.</text>
</comment>
<evidence type="ECO:0000256" key="5">
    <source>
        <dbReference type="ARBA" id="ARBA00022989"/>
    </source>
</evidence>
<dbReference type="AlphaFoldDB" id="A0A4R0IRP6"/>
<dbReference type="GO" id="GO:0055085">
    <property type="term" value="P:transmembrane transport"/>
    <property type="evidence" value="ECO:0007669"/>
    <property type="project" value="InterPro"/>
</dbReference>
<evidence type="ECO:0000313" key="10">
    <source>
        <dbReference type="Proteomes" id="UP000294225"/>
    </source>
</evidence>
<evidence type="ECO:0000313" key="9">
    <source>
        <dbReference type="EMBL" id="TCC36471.1"/>
    </source>
</evidence>
<dbReference type="Pfam" id="PF19300">
    <property type="entry name" value="BPD_transp_1_N"/>
    <property type="match status" value="1"/>
</dbReference>
<dbReference type="Proteomes" id="UP000294225">
    <property type="component" value="Unassembled WGS sequence"/>
</dbReference>
<dbReference type="Gene3D" id="1.10.3720.10">
    <property type="entry name" value="MetI-like"/>
    <property type="match status" value="1"/>
</dbReference>
<dbReference type="InterPro" id="IPR035906">
    <property type="entry name" value="MetI-like_sf"/>
</dbReference>
<protein>
    <submittedName>
        <fullName evidence="9">ABC transporter permease</fullName>
    </submittedName>
</protein>
<organism evidence="9 10">
    <name type="scientific">Kribbella speibonae</name>
    <dbReference type="NCBI Taxonomy" id="1572660"/>
    <lineage>
        <taxon>Bacteria</taxon>
        <taxon>Bacillati</taxon>
        <taxon>Actinomycetota</taxon>
        <taxon>Actinomycetes</taxon>
        <taxon>Propionibacteriales</taxon>
        <taxon>Kribbellaceae</taxon>
        <taxon>Kribbella</taxon>
    </lineage>
</organism>
<feature type="transmembrane region" description="Helical" evidence="7">
    <location>
        <begin position="131"/>
        <end position="162"/>
    </location>
</feature>
<dbReference type="EMBL" id="SJKC01000003">
    <property type="protein sequence ID" value="TCC36471.1"/>
    <property type="molecule type" value="Genomic_DNA"/>
</dbReference>
<keyword evidence="4 7" id="KW-0812">Transmembrane</keyword>
<keyword evidence="3" id="KW-1003">Cell membrane</keyword>
<sequence length="315" mass="33839">MLRTILVRVLSAVGILLVVSVLVFFGMAAMPGDAARAVLGRQATPELLAQFRAEHGLDRPLLQQYGDWFTGLLHGDFGASLVSGEPVTTVLGIRFGYTLALAVGTAAILIPLALLLGIWSATRATKPTDQIISLSTLTFISMPEFVIGAFLIALLAVAVRVFPATSLIDPYQSVFAQLNNLALPVITLVLTSAAQATRMIRATMIDVLRSEFVQMAELKGVPRRRILFKHALPNAMGPTLQIFAFTLAYLVGGVITVEILFGYPGLGSAFVDAVRIRDLTTVEAMVMLGTALYVLLILAADIGAIILNPRLRRRA</sequence>